<dbReference type="STRING" id="1393122.SAMN05660895_1055"/>
<dbReference type="AlphaFoldDB" id="A0A1I7N9Z9"/>
<dbReference type="Proteomes" id="UP000199537">
    <property type="component" value="Unassembled WGS sequence"/>
</dbReference>
<keyword evidence="2" id="KW-1185">Reference proteome</keyword>
<reference evidence="2" key="1">
    <citation type="submission" date="2016-10" db="EMBL/GenBank/DDBJ databases">
        <authorList>
            <person name="Varghese N."/>
            <person name="Submissions S."/>
        </authorList>
    </citation>
    <scope>NUCLEOTIDE SEQUENCE [LARGE SCALE GENOMIC DNA]</scope>
    <source>
        <strain evidence="2">DSM 14807</strain>
    </source>
</reference>
<evidence type="ECO:0000313" key="2">
    <source>
        <dbReference type="Proteomes" id="UP000199537"/>
    </source>
</evidence>
<gene>
    <name evidence="1" type="ORF">SAMN05660895_1055</name>
</gene>
<accession>A0A1I7N9Z9</accession>
<dbReference type="SUPFAM" id="SSF53756">
    <property type="entry name" value="UDP-Glycosyltransferase/glycogen phosphorylase"/>
    <property type="match status" value="1"/>
</dbReference>
<sequence length="433" mass="49276">MEQNPGMRKILIISPHFPPSNLAGVHRARLFAHHLPAFGWQPIILTVHEKYYEEKLDWNLVKLLPSHLQIEKVRAIPVKPLRIVGDIGIRGFVPMLQKAIQLIRKEHIDFLYIPIPSNYAALIGRLAHEFTGIPYGIDYMDPWIYRPSHSLRWFSKAWFSLRLAHVLEPIAVKKAALITGVALGYYEGVIRRNPHLQKNCVLAAMPLGGEQDDHECIGTLHSRPYLFHKREDKFQLVYAGVMWPPAFQPLERVCAGIAHDESIRRQIEIHFIGTGKTPDDPQGYQIRPIAEKWGLWQQCVFEYPARIPYLDVLVHLQAADGIFILGGTEPHYTPSKVYQAILSKKPILAVLHQASTAVQVIRESGAGIVLGFNGEAGLTQIEQQFASSCADFLAFARQFNPNQVNRTVFERYSAREVTRQLALALEEVFRRKT</sequence>
<dbReference type="EMBL" id="FPCJ01000001">
    <property type="protein sequence ID" value="SFV31376.1"/>
    <property type="molecule type" value="Genomic_DNA"/>
</dbReference>
<evidence type="ECO:0000313" key="1">
    <source>
        <dbReference type="EMBL" id="SFV31376.1"/>
    </source>
</evidence>
<name>A0A1I7N9Z9_9BACT</name>
<protein>
    <submittedName>
        <fullName evidence="1">Uncharacterized protein</fullName>
    </submittedName>
</protein>
<organism evidence="1 2">
    <name type="scientific">Thermoflavifilum thermophilum</name>
    <dbReference type="NCBI Taxonomy" id="1393122"/>
    <lineage>
        <taxon>Bacteria</taxon>
        <taxon>Pseudomonadati</taxon>
        <taxon>Bacteroidota</taxon>
        <taxon>Chitinophagia</taxon>
        <taxon>Chitinophagales</taxon>
        <taxon>Chitinophagaceae</taxon>
        <taxon>Thermoflavifilum</taxon>
    </lineage>
</organism>
<proteinExistence type="predicted"/>